<comment type="caution">
    <text evidence="1">The sequence shown here is derived from an EMBL/GenBank/DDBJ whole genome shotgun (WGS) entry which is preliminary data.</text>
</comment>
<dbReference type="EMBL" id="CM042882">
    <property type="protein sequence ID" value="KAI4379538.1"/>
    <property type="molecule type" value="Genomic_DNA"/>
</dbReference>
<keyword evidence="2" id="KW-1185">Reference proteome</keyword>
<organism evidence="1 2">
    <name type="scientific">Melastoma candidum</name>
    <dbReference type="NCBI Taxonomy" id="119954"/>
    <lineage>
        <taxon>Eukaryota</taxon>
        <taxon>Viridiplantae</taxon>
        <taxon>Streptophyta</taxon>
        <taxon>Embryophyta</taxon>
        <taxon>Tracheophyta</taxon>
        <taxon>Spermatophyta</taxon>
        <taxon>Magnoliopsida</taxon>
        <taxon>eudicotyledons</taxon>
        <taxon>Gunneridae</taxon>
        <taxon>Pentapetalae</taxon>
        <taxon>rosids</taxon>
        <taxon>malvids</taxon>
        <taxon>Myrtales</taxon>
        <taxon>Melastomataceae</taxon>
        <taxon>Melastomatoideae</taxon>
        <taxon>Melastomateae</taxon>
        <taxon>Melastoma</taxon>
    </lineage>
</organism>
<accession>A0ACB9RM38</accession>
<dbReference type="Proteomes" id="UP001057402">
    <property type="component" value="Chromosome 3"/>
</dbReference>
<gene>
    <name evidence="1" type="ORF">MLD38_005819</name>
</gene>
<name>A0ACB9RM38_9MYRT</name>
<sequence length="301" mass="32308">MRPSNTFLLLQLVLFLSRASSAPLFAEYIGAQFNGVKFSDVPVNTNVPFHFILAFAIDYDSSTSPPTPTNGNFNIFWDSTNLSPSDVSAIKSQYPNVKVALSLGGATVSGQPVNFSPTSVDTWVANAVSSLTTIIQQYNLDGIDIDYENFAASGDTATFSSCIGQLVTALKNNGLISFASIAPFDNSDVQSHYQALWANYASVIDYVNFQFYAYDSSTTVSQFLNYYNTQEINYGSGKVLVSMSTASGAGGLSPANGFFTACSDLQNQGKLNGIFIWSADDSKANGFQYETQAQSLLAGSS</sequence>
<protein>
    <submittedName>
        <fullName evidence="1">Uncharacterized protein</fullName>
    </submittedName>
</protein>
<reference evidence="2" key="1">
    <citation type="journal article" date="2023" name="Front. Plant Sci.">
        <title>Chromosomal-level genome assembly of Melastoma candidum provides insights into trichome evolution.</title>
        <authorList>
            <person name="Zhong Y."/>
            <person name="Wu W."/>
            <person name="Sun C."/>
            <person name="Zou P."/>
            <person name="Liu Y."/>
            <person name="Dai S."/>
            <person name="Zhou R."/>
        </authorList>
    </citation>
    <scope>NUCLEOTIDE SEQUENCE [LARGE SCALE GENOMIC DNA]</scope>
</reference>
<evidence type="ECO:0000313" key="2">
    <source>
        <dbReference type="Proteomes" id="UP001057402"/>
    </source>
</evidence>
<evidence type="ECO:0000313" key="1">
    <source>
        <dbReference type="EMBL" id="KAI4379538.1"/>
    </source>
</evidence>
<proteinExistence type="predicted"/>